<dbReference type="Proteomes" id="UP000184476">
    <property type="component" value="Unassembled WGS sequence"/>
</dbReference>
<protein>
    <submittedName>
        <fullName evidence="1">Uncharacterized protein</fullName>
    </submittedName>
</protein>
<dbReference type="AlphaFoldDB" id="A0A1M4ZWV3"/>
<accession>A0A1M4ZWV3</accession>
<evidence type="ECO:0000313" key="2">
    <source>
        <dbReference type="Proteomes" id="UP000184476"/>
    </source>
</evidence>
<dbReference type="EMBL" id="FQVL01000011">
    <property type="protein sequence ID" value="SHF22529.1"/>
    <property type="molecule type" value="Genomic_DNA"/>
</dbReference>
<name>A0A1M4ZWV3_9BACL</name>
<proteinExistence type="predicted"/>
<keyword evidence="2" id="KW-1185">Reference proteome</keyword>
<reference evidence="1 2" key="1">
    <citation type="submission" date="2016-11" db="EMBL/GenBank/DDBJ databases">
        <authorList>
            <person name="Jaros S."/>
            <person name="Januszkiewicz K."/>
            <person name="Wedrychowicz H."/>
        </authorList>
    </citation>
    <scope>NUCLEOTIDE SEQUENCE [LARGE SCALE GENOMIC DNA]</scope>
    <source>
        <strain evidence="1 2">DSM 44666</strain>
    </source>
</reference>
<evidence type="ECO:0000313" key="1">
    <source>
        <dbReference type="EMBL" id="SHF22529.1"/>
    </source>
</evidence>
<sequence length="65" mass="7500">MASRKTKFTIKLQPSNQLSHLSALSWGMDDDPPMCRSSQCRTNKNVIWDEGEWKCTKCNRIVDPD</sequence>
<gene>
    <name evidence="1" type="ORF">SAMN05444392_11124</name>
</gene>
<organism evidence="1 2">
    <name type="scientific">Seinonella peptonophila</name>
    <dbReference type="NCBI Taxonomy" id="112248"/>
    <lineage>
        <taxon>Bacteria</taxon>
        <taxon>Bacillati</taxon>
        <taxon>Bacillota</taxon>
        <taxon>Bacilli</taxon>
        <taxon>Bacillales</taxon>
        <taxon>Thermoactinomycetaceae</taxon>
        <taxon>Seinonella</taxon>
    </lineage>
</organism>
<dbReference type="STRING" id="112248.SAMN05444392_11124"/>